<protein>
    <recommendedName>
        <fullName evidence="14">Tyrosine-protein kinase</fullName>
        <ecNumber evidence="14">2.7.10.2</ecNumber>
    </recommendedName>
</protein>
<dbReference type="SMART" id="SM00219">
    <property type="entry name" value="TyrKc"/>
    <property type="match status" value="1"/>
</dbReference>
<dbReference type="FunFam" id="1.10.510.10:FF:000399">
    <property type="entry name" value="Tyrosine-protein kinase"/>
    <property type="match status" value="1"/>
</dbReference>
<keyword evidence="3 14" id="KW-0808">Transferase</keyword>
<dbReference type="PROSITE" id="PS50011">
    <property type="entry name" value="PROTEIN_KINASE_DOM"/>
    <property type="match status" value="2"/>
</dbReference>
<evidence type="ECO:0000256" key="11">
    <source>
        <dbReference type="PROSITE-ProRule" id="PRU00191"/>
    </source>
</evidence>
<keyword evidence="7 11" id="KW-0727">SH2 domain</keyword>
<dbReference type="Gene3D" id="1.10.510.10">
    <property type="entry name" value="Transferase(Phosphotransferase) domain 1"/>
    <property type="match status" value="2"/>
</dbReference>
<keyword evidence="6 13" id="KW-0067">ATP-binding</keyword>
<feature type="compositionally biased region" description="Basic and acidic residues" evidence="15">
    <location>
        <begin position="91"/>
        <end position="102"/>
    </location>
</feature>
<feature type="domain" description="SH2" evidence="16">
    <location>
        <begin position="340"/>
        <end position="435"/>
    </location>
</feature>
<evidence type="ECO:0000256" key="4">
    <source>
        <dbReference type="ARBA" id="ARBA00022741"/>
    </source>
</evidence>
<evidence type="ECO:0000256" key="7">
    <source>
        <dbReference type="ARBA" id="ARBA00022999"/>
    </source>
</evidence>
<feature type="domain" description="SH3" evidence="17">
    <location>
        <begin position="274"/>
        <end position="334"/>
    </location>
</feature>
<sequence length="761" mass="85918">MGCKRHKYLKYLEERKLVHRDLAARNVLVGDKISGVPVVKVADFGLARKLMEEDIYEAHADAKFPLKYCGRPKQNQTYADMGNCFSRPRKSSVDRVGGDSDHSSVTFVGPQRYNNNRRRGRRRSSADSPSSESRDLNVGGGEDVFVAGGGGQHTPQQKLSGSQLGYYRVGGQAVRYVYQPLSVEMMHHQQSNNSSQGTYMYRSQQHNHHHNQHHAHHHAYPMHYPVNYHPHHHGHGGSGGVAGKSPALASIGSPGATSATTAMGRAALPPVVDHTQHRVIAMYEYQNHVEGDVCFAKGDIMVLLDESNFDWWWVRHPKNGIGYAPQNFLARIESLESEEWYAGKIQRSMAEKLVLAGKMPRGTFLVRKREGGEFALTINDSKEDSLEVKHYKIRPLDNGSGFFITARKTFGTVRDLIEYYSKESGGLCYHLTYPAPKIAPVRPDLSYDTAKNWEIPRDELLLDRKLGEGNFGEVWLGRWRGVIEVAIKMMKPGTMSIDAFLAEAQIMKQCNHPKLVRLYAVCTKGEPYYIVTEYMRNGSLLEYLRDTNNSLRLHALVDMAAQIASGMMYLESRKLVHRDLAARNVLVGDKISGVPEVKVADFGLARKLMDENIYEAATGAKFPVKWTAPEAQRCGNFTVKSDVWSFGILLYEIFSLGHTPYPGVQNHDVLRDLDQGKRMACPKNCPDEIYQEMLNCWDQNPDRRPTFEYLFTFFDDFFISSQQNYVPPSVDGTSFDAQAIDGIEGEQSEGVGRRRARRRSR</sequence>
<dbReference type="InterPro" id="IPR017441">
    <property type="entry name" value="Protein_kinase_ATP_BS"/>
</dbReference>
<dbReference type="InterPro" id="IPR036860">
    <property type="entry name" value="SH2_dom_sf"/>
</dbReference>
<dbReference type="PRINTS" id="PR00401">
    <property type="entry name" value="SH2DOMAIN"/>
</dbReference>
<dbReference type="SUPFAM" id="SSF55550">
    <property type="entry name" value="SH2 domain"/>
    <property type="match status" value="1"/>
</dbReference>
<dbReference type="InterPro" id="IPR011009">
    <property type="entry name" value="Kinase-like_dom_sf"/>
</dbReference>
<dbReference type="GO" id="GO:0048565">
    <property type="term" value="P:digestive tract development"/>
    <property type="evidence" value="ECO:0007669"/>
    <property type="project" value="UniProtKB-ARBA"/>
</dbReference>
<dbReference type="SUPFAM" id="SSF56112">
    <property type="entry name" value="Protein kinase-like (PK-like)"/>
    <property type="match status" value="2"/>
</dbReference>
<evidence type="ECO:0000259" key="18">
    <source>
        <dbReference type="PROSITE" id="PS50011"/>
    </source>
</evidence>
<keyword evidence="4 13" id="KW-0547">Nucleotide-binding</keyword>
<reference evidence="19 20" key="1">
    <citation type="submission" date="2024-10" db="EMBL/GenBank/DDBJ databases">
        <authorList>
            <person name="Kim D."/>
        </authorList>
    </citation>
    <scope>NUCLEOTIDE SEQUENCE [LARGE SCALE GENOMIC DNA]</scope>
    <source>
        <strain evidence="19">BH-2024</strain>
    </source>
</reference>
<dbReference type="AlphaFoldDB" id="A0ABD2I9F5"/>
<feature type="region of interest" description="Disordered" evidence="15">
    <location>
        <begin position="229"/>
        <end position="256"/>
    </location>
</feature>
<keyword evidence="8 14" id="KW-0829">Tyrosine-protein kinase</keyword>
<dbReference type="Pfam" id="PF00018">
    <property type="entry name" value="SH3_1"/>
    <property type="match status" value="1"/>
</dbReference>
<keyword evidence="1 12" id="KW-0728">SH3 domain</keyword>
<proteinExistence type="inferred from homology"/>
<evidence type="ECO:0000256" key="5">
    <source>
        <dbReference type="ARBA" id="ARBA00022777"/>
    </source>
</evidence>
<comment type="catalytic activity">
    <reaction evidence="9 14">
        <text>L-tyrosyl-[protein] + ATP = O-phospho-L-tyrosyl-[protein] + ADP + H(+)</text>
        <dbReference type="Rhea" id="RHEA:10596"/>
        <dbReference type="Rhea" id="RHEA-COMP:10136"/>
        <dbReference type="Rhea" id="RHEA-COMP:20101"/>
        <dbReference type="ChEBI" id="CHEBI:15378"/>
        <dbReference type="ChEBI" id="CHEBI:30616"/>
        <dbReference type="ChEBI" id="CHEBI:46858"/>
        <dbReference type="ChEBI" id="CHEBI:61978"/>
        <dbReference type="ChEBI" id="CHEBI:456216"/>
        <dbReference type="EC" id="2.7.10.2"/>
    </reaction>
</comment>
<feature type="domain" description="Protein kinase" evidence="18">
    <location>
        <begin position="1"/>
        <end position="200"/>
    </location>
</feature>
<dbReference type="InterPro" id="IPR000980">
    <property type="entry name" value="SH2"/>
</dbReference>
<evidence type="ECO:0000256" key="14">
    <source>
        <dbReference type="RuleBase" id="RU362096"/>
    </source>
</evidence>
<dbReference type="GO" id="GO:0004715">
    <property type="term" value="F:non-membrane spanning protein tyrosine kinase activity"/>
    <property type="evidence" value="ECO:0007669"/>
    <property type="project" value="UniProtKB-EC"/>
</dbReference>
<dbReference type="InterPro" id="IPR001452">
    <property type="entry name" value="SH3_domain"/>
</dbReference>
<dbReference type="InterPro" id="IPR000719">
    <property type="entry name" value="Prot_kinase_dom"/>
</dbReference>
<dbReference type="InterPro" id="IPR008266">
    <property type="entry name" value="Tyr_kinase_AS"/>
</dbReference>
<evidence type="ECO:0000259" key="16">
    <source>
        <dbReference type="PROSITE" id="PS50001"/>
    </source>
</evidence>
<dbReference type="SMART" id="SM00326">
    <property type="entry name" value="SH3"/>
    <property type="match status" value="1"/>
</dbReference>
<comment type="caution">
    <text evidence="19">The sequence shown here is derived from an EMBL/GenBank/DDBJ whole genome shotgun (WGS) entry which is preliminary data.</text>
</comment>
<dbReference type="Proteomes" id="UP001620626">
    <property type="component" value="Unassembled WGS sequence"/>
</dbReference>
<evidence type="ECO:0000256" key="1">
    <source>
        <dbReference type="ARBA" id="ARBA00022443"/>
    </source>
</evidence>
<dbReference type="Gene3D" id="3.30.505.10">
    <property type="entry name" value="SH2 domain"/>
    <property type="match status" value="1"/>
</dbReference>
<feature type="compositionally biased region" description="Gly residues" evidence="15">
    <location>
        <begin position="138"/>
        <end position="152"/>
    </location>
</feature>
<keyword evidence="5 14" id="KW-0418">Kinase</keyword>
<evidence type="ECO:0000256" key="3">
    <source>
        <dbReference type="ARBA" id="ARBA00022679"/>
    </source>
</evidence>
<dbReference type="SMART" id="SM00252">
    <property type="entry name" value="SH2"/>
    <property type="match status" value="1"/>
</dbReference>
<evidence type="ECO:0000313" key="19">
    <source>
        <dbReference type="EMBL" id="KAL3077014.1"/>
    </source>
</evidence>
<comment type="similarity">
    <text evidence="10">Belongs to the protein kinase superfamily. Tyr protein kinase family. SRC subfamily.</text>
</comment>
<dbReference type="InterPro" id="IPR001245">
    <property type="entry name" value="Ser-Thr/Tyr_kinase_cat_dom"/>
</dbReference>
<name>A0ABD2I9F5_9BILA</name>
<dbReference type="PANTHER" id="PTHR24418">
    <property type="entry name" value="TYROSINE-PROTEIN KINASE"/>
    <property type="match status" value="1"/>
</dbReference>
<evidence type="ECO:0000259" key="17">
    <source>
        <dbReference type="PROSITE" id="PS50002"/>
    </source>
</evidence>
<dbReference type="Pfam" id="PF07714">
    <property type="entry name" value="PK_Tyr_Ser-Thr"/>
    <property type="match status" value="2"/>
</dbReference>
<dbReference type="Gene3D" id="2.30.30.40">
    <property type="entry name" value="SH3 Domains"/>
    <property type="match status" value="1"/>
</dbReference>
<feature type="domain" description="Protein kinase" evidence="18">
    <location>
        <begin position="460"/>
        <end position="718"/>
    </location>
</feature>
<feature type="binding site" evidence="13">
    <location>
        <position position="488"/>
    </location>
    <ligand>
        <name>ATP</name>
        <dbReference type="ChEBI" id="CHEBI:30616"/>
    </ligand>
</feature>
<gene>
    <name evidence="19" type="ORF">niasHT_035848</name>
</gene>
<evidence type="ECO:0000256" key="12">
    <source>
        <dbReference type="PROSITE-ProRule" id="PRU00192"/>
    </source>
</evidence>
<feature type="region of interest" description="Disordered" evidence="15">
    <location>
        <begin position="736"/>
        <end position="761"/>
    </location>
</feature>
<keyword evidence="2" id="KW-0597">Phosphoprotein</keyword>
<dbReference type="PROSITE" id="PS00109">
    <property type="entry name" value="PROTEIN_KINASE_TYR"/>
    <property type="match status" value="2"/>
</dbReference>
<evidence type="ECO:0000256" key="10">
    <source>
        <dbReference type="ARBA" id="ARBA00061539"/>
    </source>
</evidence>
<evidence type="ECO:0000256" key="8">
    <source>
        <dbReference type="ARBA" id="ARBA00023137"/>
    </source>
</evidence>
<dbReference type="PRINTS" id="PR00109">
    <property type="entry name" value="TYRKINASE"/>
</dbReference>
<evidence type="ECO:0000256" key="15">
    <source>
        <dbReference type="SAM" id="MobiDB-lite"/>
    </source>
</evidence>
<dbReference type="GO" id="GO:0005524">
    <property type="term" value="F:ATP binding"/>
    <property type="evidence" value="ECO:0007669"/>
    <property type="project" value="UniProtKB-UniRule"/>
</dbReference>
<organism evidence="19 20">
    <name type="scientific">Heterodera trifolii</name>
    <dbReference type="NCBI Taxonomy" id="157864"/>
    <lineage>
        <taxon>Eukaryota</taxon>
        <taxon>Metazoa</taxon>
        <taxon>Ecdysozoa</taxon>
        <taxon>Nematoda</taxon>
        <taxon>Chromadorea</taxon>
        <taxon>Rhabditida</taxon>
        <taxon>Tylenchina</taxon>
        <taxon>Tylenchomorpha</taxon>
        <taxon>Tylenchoidea</taxon>
        <taxon>Heteroderidae</taxon>
        <taxon>Heteroderinae</taxon>
        <taxon>Heterodera</taxon>
    </lineage>
</organism>
<evidence type="ECO:0000256" key="13">
    <source>
        <dbReference type="PROSITE-ProRule" id="PRU10141"/>
    </source>
</evidence>
<evidence type="ECO:0000256" key="6">
    <source>
        <dbReference type="ARBA" id="ARBA00022840"/>
    </source>
</evidence>
<keyword evidence="20" id="KW-1185">Reference proteome</keyword>
<dbReference type="InterPro" id="IPR050198">
    <property type="entry name" value="Non-receptor_tyrosine_kinases"/>
</dbReference>
<evidence type="ECO:0000256" key="2">
    <source>
        <dbReference type="ARBA" id="ARBA00022553"/>
    </source>
</evidence>
<dbReference type="PROSITE" id="PS50001">
    <property type="entry name" value="SH2"/>
    <property type="match status" value="1"/>
</dbReference>
<dbReference type="InterPro" id="IPR020635">
    <property type="entry name" value="Tyr_kinase_cat_dom"/>
</dbReference>
<accession>A0ABD2I9F5</accession>
<evidence type="ECO:0000256" key="9">
    <source>
        <dbReference type="ARBA" id="ARBA00051245"/>
    </source>
</evidence>
<feature type="region of interest" description="Disordered" evidence="15">
    <location>
        <begin position="89"/>
        <end position="160"/>
    </location>
</feature>
<dbReference type="FunFam" id="3.30.200.20:FF:000053">
    <property type="entry name" value="Tyrosine-protein kinase"/>
    <property type="match status" value="1"/>
</dbReference>
<dbReference type="PROSITE" id="PS00107">
    <property type="entry name" value="PROTEIN_KINASE_ATP"/>
    <property type="match status" value="1"/>
</dbReference>
<dbReference type="SUPFAM" id="SSF50044">
    <property type="entry name" value="SH3-domain"/>
    <property type="match status" value="1"/>
</dbReference>
<dbReference type="EC" id="2.7.10.2" evidence="14"/>
<dbReference type="EMBL" id="JBICBT010001235">
    <property type="protein sequence ID" value="KAL3077014.1"/>
    <property type="molecule type" value="Genomic_DNA"/>
</dbReference>
<dbReference type="Pfam" id="PF00017">
    <property type="entry name" value="SH2"/>
    <property type="match status" value="1"/>
</dbReference>
<dbReference type="PROSITE" id="PS50002">
    <property type="entry name" value="SH3"/>
    <property type="match status" value="1"/>
</dbReference>
<dbReference type="InterPro" id="IPR036028">
    <property type="entry name" value="SH3-like_dom_sf"/>
</dbReference>
<evidence type="ECO:0000313" key="20">
    <source>
        <dbReference type="Proteomes" id="UP001620626"/>
    </source>
</evidence>